<dbReference type="GO" id="GO:0052735">
    <property type="term" value="F:tRNA (cytidine-3-)-methyltransferase activity"/>
    <property type="evidence" value="ECO:0007669"/>
    <property type="project" value="TreeGrafter"/>
</dbReference>
<reference evidence="8 9" key="1">
    <citation type="submission" date="2019-09" db="EMBL/GenBank/DDBJ databases">
        <title>Bird 10,000 Genomes (B10K) Project - Family phase.</title>
        <authorList>
            <person name="Zhang G."/>
        </authorList>
    </citation>
    <scope>NUCLEOTIDE SEQUENCE [LARGE SCALE GENOMIC DNA]</scope>
    <source>
        <strain evidence="8">B10K-DU-009-16</strain>
        <tissue evidence="8">Muscle</tissue>
    </source>
</reference>
<feature type="domain" description="Methyltransferase type 12" evidence="7">
    <location>
        <begin position="183"/>
        <end position="287"/>
    </location>
</feature>
<dbReference type="PANTHER" id="PTHR22809">
    <property type="entry name" value="METHYLTRANSFERASE-RELATED"/>
    <property type="match status" value="1"/>
</dbReference>
<keyword evidence="3" id="KW-0808">Transferase</keyword>
<protein>
    <submittedName>
        <fullName evidence="8">METL2 protein</fullName>
    </submittedName>
</protein>
<dbReference type="PIRSF" id="PIRSF037755">
    <property type="entry name" value="Mettl2_prd"/>
    <property type="match status" value="1"/>
</dbReference>
<proteinExistence type="inferred from homology"/>
<feature type="non-terminal residue" evidence="8">
    <location>
        <position position="1"/>
    </location>
</feature>
<dbReference type="InterPro" id="IPR013217">
    <property type="entry name" value="Methyltransf_12"/>
</dbReference>
<keyword evidence="5" id="KW-0819">tRNA processing</keyword>
<dbReference type="EMBL" id="VZZW01000738">
    <property type="protein sequence ID" value="NXW32900.1"/>
    <property type="molecule type" value="Genomic_DNA"/>
</dbReference>
<feature type="region of interest" description="Disordered" evidence="6">
    <location>
        <begin position="92"/>
        <end position="113"/>
    </location>
</feature>
<comment type="caution">
    <text evidence="8">The sequence shown here is derived from an EMBL/GenBank/DDBJ whole genome shotgun (WGS) entry which is preliminary data.</text>
</comment>
<evidence type="ECO:0000256" key="5">
    <source>
        <dbReference type="ARBA" id="ARBA00022694"/>
    </source>
</evidence>
<sequence length="389" mass="44948">NCVFRSLNKMNFITRLSALCLRKSKMQQRHQSSRRPAVPLGSRILTDPSKVFEHNMWDHMQWSQEEEENAKEKAAENSLVKVQWEDQEILPEKRREELKTEERSSEHTKINSTNSFSHKNEMFEEGEKYWKKNYGGGSTSVQGYIYNKNQAKSLTDNPQGKNCGEELGRLESFPGSDATYRILEVGCGAGNSVFPILKVLCNTPGTFLYCCDFASGAVELVKSHSSYNSAWCSAFVHDVCDDALPYPFPDEILDVILLVFVLSTIHPDRMQGVVNRLAKLLKPGGMLLFRDYGRYDTAQLRFKKGRCLSENFYVRGDGTRVYFFTKDEVWNMFNLAGLTEVQHLVDRRLQVNRKKKVKMQRVWIQSKFQKPLLLSLNNPEETTERHPYR</sequence>
<feature type="non-terminal residue" evidence="8">
    <location>
        <position position="389"/>
    </location>
</feature>
<evidence type="ECO:0000256" key="1">
    <source>
        <dbReference type="ARBA" id="ARBA00009725"/>
    </source>
</evidence>
<feature type="compositionally biased region" description="Basic and acidic residues" evidence="6">
    <location>
        <begin position="92"/>
        <end position="109"/>
    </location>
</feature>
<keyword evidence="4" id="KW-0949">S-adenosyl-L-methionine</keyword>
<dbReference type="SUPFAM" id="SSF53335">
    <property type="entry name" value="S-adenosyl-L-methionine-dependent methyltransferases"/>
    <property type="match status" value="1"/>
</dbReference>
<name>A0A7L4B7F9_9CHAR</name>
<keyword evidence="2" id="KW-0489">Methyltransferase</keyword>
<dbReference type="InterPro" id="IPR029063">
    <property type="entry name" value="SAM-dependent_MTases_sf"/>
</dbReference>
<evidence type="ECO:0000313" key="8">
    <source>
        <dbReference type="EMBL" id="NXW32900.1"/>
    </source>
</evidence>
<dbReference type="PANTHER" id="PTHR22809:SF3">
    <property type="entry name" value="TRNA N(3)-METHYLCYTIDINE METHYLTRANSFERASE"/>
    <property type="match status" value="1"/>
</dbReference>
<comment type="similarity">
    <text evidence="1">Belongs to the methyltransferase superfamily. METL family.</text>
</comment>
<evidence type="ECO:0000256" key="4">
    <source>
        <dbReference type="ARBA" id="ARBA00022691"/>
    </source>
</evidence>
<dbReference type="Proteomes" id="UP000556165">
    <property type="component" value="Unassembled WGS sequence"/>
</dbReference>
<evidence type="ECO:0000256" key="3">
    <source>
        <dbReference type="ARBA" id="ARBA00022679"/>
    </source>
</evidence>
<evidence type="ECO:0000259" key="7">
    <source>
        <dbReference type="Pfam" id="PF08242"/>
    </source>
</evidence>
<dbReference type="AlphaFoldDB" id="A0A7L4B7F9"/>
<evidence type="ECO:0000313" key="9">
    <source>
        <dbReference type="Proteomes" id="UP000556165"/>
    </source>
</evidence>
<evidence type="ECO:0000256" key="6">
    <source>
        <dbReference type="SAM" id="MobiDB-lite"/>
    </source>
</evidence>
<organism evidence="8 9">
    <name type="scientific">Phaetusa simplex</name>
    <name type="common">large-billed tern</name>
    <dbReference type="NCBI Taxonomy" id="297813"/>
    <lineage>
        <taxon>Eukaryota</taxon>
        <taxon>Metazoa</taxon>
        <taxon>Chordata</taxon>
        <taxon>Craniata</taxon>
        <taxon>Vertebrata</taxon>
        <taxon>Euteleostomi</taxon>
        <taxon>Archelosauria</taxon>
        <taxon>Archosauria</taxon>
        <taxon>Dinosauria</taxon>
        <taxon>Saurischia</taxon>
        <taxon>Theropoda</taxon>
        <taxon>Coelurosauria</taxon>
        <taxon>Aves</taxon>
        <taxon>Neognathae</taxon>
        <taxon>Neoaves</taxon>
        <taxon>Charadriiformes</taxon>
        <taxon>Laridae</taxon>
        <taxon>Phaetusa</taxon>
    </lineage>
</organism>
<dbReference type="InterPro" id="IPR026113">
    <property type="entry name" value="METTL2/6/8-like"/>
</dbReference>
<gene>
    <name evidence="8" type="primary">Mettl2_0</name>
    <name evidence="8" type="ORF">PHASIM_R09524</name>
</gene>
<dbReference type="GO" id="GO:0008033">
    <property type="term" value="P:tRNA processing"/>
    <property type="evidence" value="ECO:0007669"/>
    <property type="project" value="UniProtKB-KW"/>
</dbReference>
<dbReference type="Gene3D" id="3.40.50.150">
    <property type="entry name" value="Vaccinia Virus protein VP39"/>
    <property type="match status" value="1"/>
</dbReference>
<dbReference type="GO" id="GO:0032259">
    <property type="term" value="P:methylation"/>
    <property type="evidence" value="ECO:0007669"/>
    <property type="project" value="UniProtKB-KW"/>
</dbReference>
<evidence type="ECO:0000256" key="2">
    <source>
        <dbReference type="ARBA" id="ARBA00022603"/>
    </source>
</evidence>
<accession>A0A7L4B7F9</accession>
<dbReference type="FunFam" id="3.40.50.150:FF:000151">
    <property type="entry name" value="Methyltransferase-like protein"/>
    <property type="match status" value="1"/>
</dbReference>
<keyword evidence="9" id="KW-1185">Reference proteome</keyword>
<dbReference type="Pfam" id="PF08242">
    <property type="entry name" value="Methyltransf_12"/>
    <property type="match status" value="1"/>
</dbReference>
<dbReference type="CDD" id="cd02440">
    <property type="entry name" value="AdoMet_MTases"/>
    <property type="match status" value="1"/>
</dbReference>